<reference evidence="4 5" key="1">
    <citation type="journal article" date="2014" name="BMC Genomics">
        <title>Comparison of environmental and isolate Sulfobacillus genomes reveals diverse carbon, sulfur, nitrogen, and hydrogen metabolisms.</title>
        <authorList>
            <person name="Justice N.B."/>
            <person name="Norman A."/>
            <person name="Brown C.T."/>
            <person name="Singh A."/>
            <person name="Thomas B.C."/>
            <person name="Banfield J.F."/>
        </authorList>
    </citation>
    <scope>NUCLEOTIDE SEQUENCE [LARGE SCALE GENOMIC DNA]</scope>
    <source>
        <strain evidence="4">AMDSBA1</strain>
    </source>
</reference>
<evidence type="ECO:0000313" key="5">
    <source>
        <dbReference type="Proteomes" id="UP000242699"/>
    </source>
</evidence>
<comment type="caution">
    <text evidence="4">The sequence shown here is derived from an EMBL/GenBank/DDBJ whole genome shotgun (WGS) entry which is preliminary data.</text>
</comment>
<dbReference type="GO" id="GO:0031412">
    <property type="term" value="P:gas vesicle organization"/>
    <property type="evidence" value="ECO:0007669"/>
    <property type="project" value="InterPro"/>
</dbReference>
<proteinExistence type="inferred from homology"/>
<evidence type="ECO:0000256" key="2">
    <source>
        <dbReference type="ARBA" id="ARBA00035108"/>
    </source>
</evidence>
<evidence type="ECO:0000256" key="1">
    <source>
        <dbReference type="ARBA" id="ARBA00022987"/>
    </source>
</evidence>
<name>A0A2T2WWW6_9FIRM</name>
<gene>
    <name evidence="4" type="ORF">C7B43_13165</name>
</gene>
<comment type="similarity">
    <text evidence="3">Belongs to the gas vesicle GvpF/GvpL family.</text>
</comment>
<organism evidence="4 5">
    <name type="scientific">Sulfobacillus benefaciens</name>
    <dbReference type="NCBI Taxonomy" id="453960"/>
    <lineage>
        <taxon>Bacteria</taxon>
        <taxon>Bacillati</taxon>
        <taxon>Bacillota</taxon>
        <taxon>Clostridia</taxon>
        <taxon>Eubacteriales</taxon>
        <taxon>Clostridiales Family XVII. Incertae Sedis</taxon>
        <taxon>Sulfobacillus</taxon>
    </lineage>
</organism>
<dbReference type="InterPro" id="IPR009430">
    <property type="entry name" value="GvpL/GvpF"/>
</dbReference>
<accession>A0A2T2WWW6</accession>
<dbReference type="AlphaFoldDB" id="A0A2T2WWW6"/>
<dbReference type="Proteomes" id="UP000242699">
    <property type="component" value="Unassembled WGS sequence"/>
</dbReference>
<evidence type="ECO:0000256" key="3">
    <source>
        <dbReference type="ARBA" id="ARBA00035643"/>
    </source>
</evidence>
<dbReference type="PANTHER" id="PTHR36852:SF1">
    <property type="entry name" value="PROTEIN GVPL 2"/>
    <property type="match status" value="1"/>
</dbReference>
<dbReference type="GO" id="GO:0031411">
    <property type="term" value="C:gas vesicle"/>
    <property type="evidence" value="ECO:0007669"/>
    <property type="project" value="UniProtKB-SubCell"/>
</dbReference>
<comment type="subcellular location">
    <subcellularLocation>
        <location evidence="2">Gas vesicle</location>
    </subcellularLocation>
</comment>
<evidence type="ECO:0008006" key="6">
    <source>
        <dbReference type="Google" id="ProtNLM"/>
    </source>
</evidence>
<protein>
    <recommendedName>
        <fullName evidence="6">Gas vesicle protein GvpFL</fullName>
    </recommendedName>
</protein>
<dbReference type="EMBL" id="PXYT01000033">
    <property type="protein sequence ID" value="PSR26723.1"/>
    <property type="molecule type" value="Genomic_DNA"/>
</dbReference>
<dbReference type="Pfam" id="PF06386">
    <property type="entry name" value="GvpL_GvpF"/>
    <property type="match status" value="1"/>
</dbReference>
<evidence type="ECO:0000313" key="4">
    <source>
        <dbReference type="EMBL" id="PSR26723.1"/>
    </source>
</evidence>
<dbReference type="PANTHER" id="PTHR36852">
    <property type="entry name" value="PROTEIN GVPL 2"/>
    <property type="match status" value="1"/>
</dbReference>
<sequence length="269" mass="31650">MGLNRHYLRAGNNNRAIATGFKKPFLELWRYYEEGKMSRPLYYWYAVIPCISFNPDQFPVTVTSIPLEVLAFRDLSAVVSPTAAPRELLNSRTARKHERIMEWISEVSSYRILPFRFGSVVSGEQIERTLAERYDEWFRTLQTVSGRVEMSLKVLQSRPQEMAISTPALPSSYLTRRLRERSRQQAWHWEAESINERIQQHLEPWYIRKYENVTRPAPILINSAYLVEKDTVPMFANAIRTLIREFTAFQWLCTGPWPPYHFVTEGRAQ</sequence>
<keyword evidence="1" id="KW-0304">Gas vesicle</keyword>